<dbReference type="CDD" id="cd07302">
    <property type="entry name" value="CHD"/>
    <property type="match status" value="1"/>
</dbReference>
<evidence type="ECO:0000313" key="3">
    <source>
        <dbReference type="EMBL" id="MFD0787109.1"/>
    </source>
</evidence>
<keyword evidence="3" id="KW-0456">Lyase</keyword>
<evidence type="ECO:0000256" key="1">
    <source>
        <dbReference type="ARBA" id="ARBA00005381"/>
    </source>
</evidence>
<dbReference type="InterPro" id="IPR029787">
    <property type="entry name" value="Nucleotide_cyclase"/>
</dbReference>
<dbReference type="Gene3D" id="3.30.70.1230">
    <property type="entry name" value="Nucleotide cyclase"/>
    <property type="match status" value="1"/>
</dbReference>
<dbReference type="PROSITE" id="PS50125">
    <property type="entry name" value="GUANYLATE_CYCLASE_2"/>
    <property type="match status" value="1"/>
</dbReference>
<dbReference type="PANTHER" id="PTHR43081:SF1">
    <property type="entry name" value="ADENYLATE CYCLASE, TERMINAL-DIFFERENTIATION SPECIFIC"/>
    <property type="match status" value="1"/>
</dbReference>
<dbReference type="InterPro" id="IPR001054">
    <property type="entry name" value="A/G_cyclase"/>
</dbReference>
<dbReference type="EC" id="4.6.1.-" evidence="3"/>
<dbReference type="Proteomes" id="UP001597053">
    <property type="component" value="Unassembled WGS sequence"/>
</dbReference>
<evidence type="ECO:0000259" key="2">
    <source>
        <dbReference type="PROSITE" id="PS50125"/>
    </source>
</evidence>
<keyword evidence="4" id="KW-1185">Reference proteome</keyword>
<accession>A0ABW3A900</accession>
<dbReference type="SUPFAM" id="SSF55073">
    <property type="entry name" value="Nucleotide cyclase"/>
    <property type="match status" value="1"/>
</dbReference>
<evidence type="ECO:0000313" key="4">
    <source>
        <dbReference type="Proteomes" id="UP001597053"/>
    </source>
</evidence>
<dbReference type="EMBL" id="JBHTHM010001777">
    <property type="protein sequence ID" value="MFD0787109.1"/>
    <property type="molecule type" value="Genomic_DNA"/>
</dbReference>
<feature type="non-terminal residue" evidence="3">
    <location>
        <position position="141"/>
    </location>
</feature>
<gene>
    <name evidence="3" type="ORF">ACFQZ8_24685</name>
</gene>
<dbReference type="InterPro" id="IPR050697">
    <property type="entry name" value="Adenylyl/Guanylyl_Cyclase_3/4"/>
</dbReference>
<dbReference type="Pfam" id="PF00211">
    <property type="entry name" value="Guanylate_cyc"/>
    <property type="match status" value="1"/>
</dbReference>
<protein>
    <submittedName>
        <fullName evidence="3">Adenylate/guanylate cyclase domain-containing protein</fullName>
        <ecNumber evidence="3">4.6.1.-</ecNumber>
    </submittedName>
</protein>
<organism evidence="3 4">
    <name type="scientific">Micromonospora azadirachtae</name>
    <dbReference type="NCBI Taxonomy" id="1970735"/>
    <lineage>
        <taxon>Bacteria</taxon>
        <taxon>Bacillati</taxon>
        <taxon>Actinomycetota</taxon>
        <taxon>Actinomycetes</taxon>
        <taxon>Micromonosporales</taxon>
        <taxon>Micromonosporaceae</taxon>
        <taxon>Micromonospora</taxon>
    </lineage>
</organism>
<name>A0ABW3A900_9ACTN</name>
<dbReference type="PANTHER" id="PTHR43081">
    <property type="entry name" value="ADENYLATE CYCLASE, TERMINAL-DIFFERENTIATION SPECIFIC-RELATED"/>
    <property type="match status" value="1"/>
</dbReference>
<reference evidence="4" key="1">
    <citation type="journal article" date="2019" name="Int. J. Syst. Evol. Microbiol.">
        <title>The Global Catalogue of Microorganisms (GCM) 10K type strain sequencing project: providing services to taxonomists for standard genome sequencing and annotation.</title>
        <authorList>
            <consortium name="The Broad Institute Genomics Platform"/>
            <consortium name="The Broad Institute Genome Sequencing Center for Infectious Disease"/>
            <person name="Wu L."/>
            <person name="Ma J."/>
        </authorList>
    </citation>
    <scope>NUCLEOTIDE SEQUENCE [LARGE SCALE GENOMIC DNA]</scope>
    <source>
        <strain evidence="4">JCM 32148</strain>
    </source>
</reference>
<dbReference type="GO" id="GO:0016829">
    <property type="term" value="F:lyase activity"/>
    <property type="evidence" value="ECO:0007669"/>
    <property type="project" value="UniProtKB-KW"/>
</dbReference>
<feature type="domain" description="Guanylate cyclase" evidence="2">
    <location>
        <begin position="26"/>
        <end position="141"/>
    </location>
</feature>
<proteinExistence type="inferred from homology"/>
<comment type="caution">
    <text evidence="3">The sequence shown here is derived from an EMBL/GenBank/DDBJ whole genome shotgun (WGS) entry which is preliminary data.</text>
</comment>
<sequence>MSTFAAAASPVPSPRWPVPEERRTVSVLFVDIVGSTALVDRLDPEDVRAVQRAYFDTVSGVLRRWNGVVEKYVGDAVMALFGARESDGFDAYRAVRAGLDIQRALDRRPLTGDVVLQVRVGVATGEAVVELPAVRDGGHGV</sequence>
<comment type="similarity">
    <text evidence="1">Belongs to the adenylyl cyclase class-3 family.</text>
</comment>